<dbReference type="AlphaFoldDB" id="X0V8R7"/>
<dbReference type="PANTHER" id="PTHR24314:SF21">
    <property type="entry name" value="CHLOROPHYLL(IDE) B REDUCTASE NYC1, CHLOROPLASTIC-RELATED"/>
    <property type="match status" value="1"/>
</dbReference>
<dbReference type="GO" id="GO:0015996">
    <property type="term" value="P:chlorophyll catabolic process"/>
    <property type="evidence" value="ECO:0007669"/>
    <property type="project" value="TreeGrafter"/>
</dbReference>
<dbReference type="PANTHER" id="PTHR24314">
    <property type="entry name" value="NON-SPECIFIC LIPID TRANSFER PROTEIN-RELATED"/>
    <property type="match status" value="1"/>
</dbReference>
<dbReference type="SUPFAM" id="SSF51735">
    <property type="entry name" value="NAD(P)-binding Rossmann-fold domains"/>
    <property type="match status" value="1"/>
</dbReference>
<gene>
    <name evidence="2" type="ORF">S01H1_57671</name>
</gene>
<comment type="caution">
    <text evidence="2">The sequence shown here is derived from an EMBL/GenBank/DDBJ whole genome shotgun (WGS) entry which is preliminary data.</text>
</comment>
<name>X0V8R7_9ZZZZ</name>
<dbReference type="GO" id="GO:0010304">
    <property type="term" value="P:PSII associated light-harvesting complex II catabolic process"/>
    <property type="evidence" value="ECO:0007669"/>
    <property type="project" value="TreeGrafter"/>
</dbReference>
<dbReference type="Pfam" id="PF00106">
    <property type="entry name" value="adh_short"/>
    <property type="match status" value="1"/>
</dbReference>
<dbReference type="Gene3D" id="3.40.50.720">
    <property type="entry name" value="NAD(P)-binding Rossmann-like Domain"/>
    <property type="match status" value="1"/>
</dbReference>
<dbReference type="InterPro" id="IPR002347">
    <property type="entry name" value="SDR_fam"/>
</dbReference>
<dbReference type="EMBL" id="BARS01037622">
    <property type="protein sequence ID" value="GAG14555.1"/>
    <property type="molecule type" value="Genomic_DNA"/>
</dbReference>
<accession>X0V8R7</accession>
<evidence type="ECO:0000313" key="2">
    <source>
        <dbReference type="EMBL" id="GAG14555.1"/>
    </source>
</evidence>
<evidence type="ECO:0000256" key="1">
    <source>
        <dbReference type="SAM" id="MobiDB-lite"/>
    </source>
</evidence>
<dbReference type="PRINTS" id="PR00081">
    <property type="entry name" value="GDHRDH"/>
</dbReference>
<sequence length="195" mass="21288">MPSVDESIGKNTTEKEINPGVVITGSTRGLGFALAKEFLERGRRVTISGRTRESVERALSRLSSAAEGRQSGLGSETVQPVHGQPCDVSDPLQVQALWDGAVKRWGRVDIWINNAGIPQAYLPAWELSVEEVRRLVETNLLGMVQGSRTAMRGMRAQGGGGIYNVEGWGSDGNRRNGLTLYGTTKRALRYFTRSL</sequence>
<dbReference type="CDD" id="cd05233">
    <property type="entry name" value="SDR_c"/>
    <property type="match status" value="1"/>
</dbReference>
<dbReference type="InterPro" id="IPR052625">
    <property type="entry name" value="Chl_b_Red"/>
</dbReference>
<dbReference type="InterPro" id="IPR036291">
    <property type="entry name" value="NAD(P)-bd_dom_sf"/>
</dbReference>
<protein>
    <submittedName>
        <fullName evidence="2">Uncharacterized protein</fullName>
    </submittedName>
</protein>
<dbReference type="GO" id="GO:0034256">
    <property type="term" value="F:chlorophyll(ide) b reductase activity"/>
    <property type="evidence" value="ECO:0007669"/>
    <property type="project" value="TreeGrafter"/>
</dbReference>
<reference evidence="2" key="1">
    <citation type="journal article" date="2014" name="Front. Microbiol.">
        <title>High frequency of phylogenetically diverse reductive dehalogenase-homologous genes in deep subseafloor sedimentary metagenomes.</title>
        <authorList>
            <person name="Kawai M."/>
            <person name="Futagami T."/>
            <person name="Toyoda A."/>
            <person name="Takaki Y."/>
            <person name="Nishi S."/>
            <person name="Hori S."/>
            <person name="Arai W."/>
            <person name="Tsubouchi T."/>
            <person name="Morono Y."/>
            <person name="Uchiyama I."/>
            <person name="Ito T."/>
            <person name="Fujiyama A."/>
            <person name="Inagaki F."/>
            <person name="Takami H."/>
        </authorList>
    </citation>
    <scope>NUCLEOTIDE SEQUENCE</scope>
    <source>
        <strain evidence="2">Expedition CK06-06</strain>
    </source>
</reference>
<dbReference type="PRINTS" id="PR00080">
    <property type="entry name" value="SDRFAMILY"/>
</dbReference>
<organism evidence="2">
    <name type="scientific">marine sediment metagenome</name>
    <dbReference type="NCBI Taxonomy" id="412755"/>
    <lineage>
        <taxon>unclassified sequences</taxon>
        <taxon>metagenomes</taxon>
        <taxon>ecological metagenomes</taxon>
    </lineage>
</organism>
<feature type="region of interest" description="Disordered" evidence="1">
    <location>
        <begin position="66"/>
        <end position="85"/>
    </location>
</feature>
<feature type="non-terminal residue" evidence="2">
    <location>
        <position position="195"/>
    </location>
</feature>
<proteinExistence type="predicted"/>